<dbReference type="NCBIfam" id="TIGR00756">
    <property type="entry name" value="PPR"/>
    <property type="match status" value="5"/>
</dbReference>
<keyword evidence="1" id="KW-0677">Repeat</keyword>
<dbReference type="Gene3D" id="1.25.40.10">
    <property type="entry name" value="Tetratricopeptide repeat domain"/>
    <property type="match status" value="5"/>
</dbReference>
<proteinExistence type="predicted"/>
<dbReference type="Pfam" id="PF13041">
    <property type="entry name" value="PPR_2"/>
    <property type="match status" value="2"/>
</dbReference>
<evidence type="ECO:0008006" key="5">
    <source>
        <dbReference type="Google" id="ProtNLM"/>
    </source>
</evidence>
<dbReference type="PANTHER" id="PTHR47926">
    <property type="entry name" value="PENTATRICOPEPTIDE REPEAT-CONTAINING PROTEIN"/>
    <property type="match status" value="1"/>
</dbReference>
<evidence type="ECO:0000313" key="4">
    <source>
        <dbReference type="Proteomes" id="UP001457282"/>
    </source>
</evidence>
<organism evidence="3 4">
    <name type="scientific">Rubus argutus</name>
    <name type="common">Southern blackberry</name>
    <dbReference type="NCBI Taxonomy" id="59490"/>
    <lineage>
        <taxon>Eukaryota</taxon>
        <taxon>Viridiplantae</taxon>
        <taxon>Streptophyta</taxon>
        <taxon>Embryophyta</taxon>
        <taxon>Tracheophyta</taxon>
        <taxon>Spermatophyta</taxon>
        <taxon>Magnoliopsida</taxon>
        <taxon>eudicotyledons</taxon>
        <taxon>Gunneridae</taxon>
        <taxon>Pentapetalae</taxon>
        <taxon>rosids</taxon>
        <taxon>fabids</taxon>
        <taxon>Rosales</taxon>
        <taxon>Rosaceae</taxon>
        <taxon>Rosoideae</taxon>
        <taxon>Rosoideae incertae sedis</taxon>
        <taxon>Rubus</taxon>
    </lineage>
</organism>
<dbReference type="AlphaFoldDB" id="A0AAW1Y9B7"/>
<dbReference type="Pfam" id="PF20431">
    <property type="entry name" value="E_motif"/>
    <property type="match status" value="1"/>
</dbReference>
<dbReference type="Proteomes" id="UP001457282">
    <property type="component" value="Unassembled WGS sequence"/>
</dbReference>
<dbReference type="InterPro" id="IPR002885">
    <property type="entry name" value="PPR_rpt"/>
</dbReference>
<reference evidence="3 4" key="1">
    <citation type="journal article" date="2023" name="G3 (Bethesda)">
        <title>A chromosome-length genome assembly and annotation of blackberry (Rubus argutus, cv. 'Hillquist').</title>
        <authorList>
            <person name="Bruna T."/>
            <person name="Aryal R."/>
            <person name="Dudchenko O."/>
            <person name="Sargent D.J."/>
            <person name="Mead D."/>
            <person name="Buti M."/>
            <person name="Cavallini A."/>
            <person name="Hytonen T."/>
            <person name="Andres J."/>
            <person name="Pham M."/>
            <person name="Weisz D."/>
            <person name="Mascagni F."/>
            <person name="Usai G."/>
            <person name="Natali L."/>
            <person name="Bassil N."/>
            <person name="Fernandez G.E."/>
            <person name="Lomsadze A."/>
            <person name="Armour M."/>
            <person name="Olukolu B."/>
            <person name="Poorten T."/>
            <person name="Britton C."/>
            <person name="Davik J."/>
            <person name="Ashrafi H."/>
            <person name="Aiden E.L."/>
            <person name="Borodovsky M."/>
            <person name="Worthington M."/>
        </authorList>
    </citation>
    <scope>NUCLEOTIDE SEQUENCE [LARGE SCALE GENOMIC DNA]</scope>
    <source>
        <strain evidence="3">PI 553951</strain>
    </source>
</reference>
<dbReference type="FunFam" id="1.25.40.10:FF:002091">
    <property type="entry name" value="Pentatricopeptide repeat-containing protein At4g08210"/>
    <property type="match status" value="1"/>
</dbReference>
<feature type="repeat" description="PPR" evidence="2">
    <location>
        <begin position="544"/>
        <end position="578"/>
    </location>
</feature>
<dbReference type="PROSITE" id="PS51375">
    <property type="entry name" value="PPR"/>
    <property type="match status" value="5"/>
</dbReference>
<name>A0AAW1Y9B7_RUBAR</name>
<dbReference type="InterPro" id="IPR046960">
    <property type="entry name" value="PPR_At4g14850-like_plant"/>
</dbReference>
<protein>
    <recommendedName>
        <fullName evidence="5">Pentatricopeptide repeat-containing protein</fullName>
    </recommendedName>
</protein>
<sequence>MRWGLTYRHRGPIFVWASPICVRGNARPPIPLFMEIMYLNRIAIALRHCRRVQAFNHGKAFHSQLIKLGVVGDVFLSNNLISMYAGSPCLIDDAQKLFDEMLQRSVVTWTTMVSAYNRCGRADEAIRLYTQMLDSSSERPNGFMYSAVLTACASVGDLRLGKVIHERISRARLEFDTVLMNSLLDMYVKCESLSDAQKVFDEMLDRNSTTWNTLISGYSKAGLMDGALNLFHQMQEPNVVSWNSIIAGFMGNGSPRALEFFSRMHREGFRLDCYTVPCALKTCSCYGSLASGKQVHCYVMKSGFESENFTLSALVDMYSNFSELIEAVKLFDQHSRCNASISLALWNSMLSGYVINEHNCAALVLVSKVHCSGAQIDSYTYSGALKACINLLNSRLGRQVHGLVVTTGYELDYVVGSILTDLYARLGNIKDALGLFHRLPMKDTVAWSGLIIGCAEMGLSWLAFSLFREMVYLDVEVDQFVISFILKVCSSLTSLESGKQVHAFSVKSGYESEGVVVTSLIDMYSKCGDIENGLALFDSMAERDTVCWTGIIVGCGQNGRADEAIRLFKMMTESGLQPNEITYLGVLSACRHAGFVEEARTIFNSMKKEQGLDPRLEHYYCMVDILGHAGCFKEALDFIAKLPFEPDQIIWRSMLGACGTHKNIVLVNIIANHLLATSPEDPSTYVTLSNVYAELGMWVDLSKMRTAVKKVGAKKVGKSWIEISS</sequence>
<evidence type="ECO:0000313" key="3">
    <source>
        <dbReference type="EMBL" id="KAK9945751.1"/>
    </source>
</evidence>
<dbReference type="FunFam" id="1.25.40.10:FF:000381">
    <property type="entry name" value="Pentatricopeptide repeat-containing protein"/>
    <property type="match status" value="1"/>
</dbReference>
<dbReference type="FunFam" id="1.25.40.10:FF:000442">
    <property type="entry name" value="Pentatricopeptide repeat-containing protein At3g49710"/>
    <property type="match status" value="1"/>
</dbReference>
<dbReference type="EMBL" id="JBEDUW010000002">
    <property type="protein sequence ID" value="KAK9945751.1"/>
    <property type="molecule type" value="Genomic_DNA"/>
</dbReference>
<gene>
    <name evidence="3" type="ORF">M0R45_011250</name>
</gene>
<dbReference type="FunFam" id="1.25.40.10:FF:000243">
    <property type="entry name" value="Pentatricopeptide repeat-containing protein chloroplastic"/>
    <property type="match status" value="1"/>
</dbReference>
<evidence type="ECO:0000256" key="1">
    <source>
        <dbReference type="ARBA" id="ARBA00022737"/>
    </source>
</evidence>
<evidence type="ECO:0000256" key="2">
    <source>
        <dbReference type="PROSITE-ProRule" id="PRU00708"/>
    </source>
</evidence>
<feature type="repeat" description="PPR" evidence="2">
    <location>
        <begin position="176"/>
        <end position="206"/>
    </location>
</feature>
<feature type="repeat" description="PPR" evidence="2">
    <location>
        <begin position="207"/>
        <end position="241"/>
    </location>
</feature>
<dbReference type="GO" id="GO:0009451">
    <property type="term" value="P:RNA modification"/>
    <property type="evidence" value="ECO:0007669"/>
    <property type="project" value="InterPro"/>
</dbReference>
<keyword evidence="4" id="KW-1185">Reference proteome</keyword>
<dbReference type="SUPFAM" id="SSF48452">
    <property type="entry name" value="TPR-like"/>
    <property type="match status" value="1"/>
</dbReference>
<dbReference type="InterPro" id="IPR046848">
    <property type="entry name" value="E_motif"/>
</dbReference>
<dbReference type="GO" id="GO:0003723">
    <property type="term" value="F:RNA binding"/>
    <property type="evidence" value="ECO:0007669"/>
    <property type="project" value="InterPro"/>
</dbReference>
<accession>A0AAW1Y9B7</accession>
<feature type="repeat" description="PPR" evidence="2">
    <location>
        <begin position="105"/>
        <end position="139"/>
    </location>
</feature>
<dbReference type="InterPro" id="IPR011990">
    <property type="entry name" value="TPR-like_helical_dom_sf"/>
</dbReference>
<dbReference type="FunFam" id="1.25.40.10:FF:000285">
    <property type="entry name" value="Pentatricopeptide repeat-containing protein, chloroplastic"/>
    <property type="match status" value="1"/>
</dbReference>
<comment type="caution">
    <text evidence="3">The sequence shown here is derived from an EMBL/GenBank/DDBJ whole genome shotgun (WGS) entry which is preliminary data.</text>
</comment>
<dbReference type="Pfam" id="PF01535">
    <property type="entry name" value="PPR"/>
    <property type="match status" value="5"/>
</dbReference>
<feature type="repeat" description="PPR" evidence="2">
    <location>
        <begin position="579"/>
        <end position="614"/>
    </location>
</feature>